<protein>
    <submittedName>
        <fullName evidence="2">Uncharacterized protein</fullName>
    </submittedName>
</protein>
<feature type="compositionally biased region" description="Basic and acidic residues" evidence="1">
    <location>
        <begin position="108"/>
        <end position="118"/>
    </location>
</feature>
<evidence type="ECO:0000256" key="1">
    <source>
        <dbReference type="SAM" id="MobiDB-lite"/>
    </source>
</evidence>
<evidence type="ECO:0000313" key="3">
    <source>
        <dbReference type="Proteomes" id="UP001500393"/>
    </source>
</evidence>
<keyword evidence="3" id="KW-1185">Reference proteome</keyword>
<evidence type="ECO:0000313" key="2">
    <source>
        <dbReference type="EMBL" id="GAA1560510.1"/>
    </source>
</evidence>
<organism evidence="2 3">
    <name type="scientific">Kribbella sancticallisti</name>
    <dbReference type="NCBI Taxonomy" id="460087"/>
    <lineage>
        <taxon>Bacteria</taxon>
        <taxon>Bacillati</taxon>
        <taxon>Actinomycetota</taxon>
        <taxon>Actinomycetes</taxon>
        <taxon>Propionibacteriales</taxon>
        <taxon>Kribbellaceae</taxon>
        <taxon>Kribbella</taxon>
    </lineage>
</organism>
<dbReference type="EMBL" id="BAAAOS010000008">
    <property type="protein sequence ID" value="GAA1560510.1"/>
    <property type="molecule type" value="Genomic_DNA"/>
</dbReference>
<name>A0ABP4NHM7_9ACTN</name>
<reference evidence="3" key="1">
    <citation type="journal article" date="2019" name="Int. J. Syst. Evol. Microbiol.">
        <title>The Global Catalogue of Microorganisms (GCM) 10K type strain sequencing project: providing services to taxonomists for standard genome sequencing and annotation.</title>
        <authorList>
            <consortium name="The Broad Institute Genomics Platform"/>
            <consortium name="The Broad Institute Genome Sequencing Center for Infectious Disease"/>
            <person name="Wu L."/>
            <person name="Ma J."/>
        </authorList>
    </citation>
    <scope>NUCLEOTIDE SEQUENCE [LARGE SCALE GENOMIC DNA]</scope>
    <source>
        <strain evidence="3">JCM 14969</strain>
    </source>
</reference>
<sequence>MAVVLRGAWDRIQASFPEFGGLDSLSAHLGLHVTVRSGQRLLGSSSVSTMRAEATALRLASSAPAAVSGVNHPLTSAHPVPRSRWHDERTDAVLTGGRRHAGKAARNRLVDSDPERELNGPCASPK</sequence>
<accession>A0ABP4NHM7</accession>
<proteinExistence type="predicted"/>
<feature type="compositionally biased region" description="Basic residues" evidence="1">
    <location>
        <begin position="97"/>
        <end position="106"/>
    </location>
</feature>
<gene>
    <name evidence="2" type="ORF">GCM10009789_12240</name>
</gene>
<dbReference type="Proteomes" id="UP001500393">
    <property type="component" value="Unassembled WGS sequence"/>
</dbReference>
<feature type="region of interest" description="Disordered" evidence="1">
    <location>
        <begin position="65"/>
        <end position="126"/>
    </location>
</feature>
<comment type="caution">
    <text evidence="2">The sequence shown here is derived from an EMBL/GenBank/DDBJ whole genome shotgun (WGS) entry which is preliminary data.</text>
</comment>